<dbReference type="RefSeq" id="WP_307039705.1">
    <property type="nucleotide sequence ID" value="NZ_JAUSYY010000001.1"/>
</dbReference>
<dbReference type="Gene3D" id="3.40.630.30">
    <property type="match status" value="1"/>
</dbReference>
<evidence type="ECO:0000256" key="1">
    <source>
        <dbReference type="ARBA" id="ARBA00022679"/>
    </source>
</evidence>
<dbReference type="SUPFAM" id="SSF55729">
    <property type="entry name" value="Acyl-CoA N-acyltransferases (Nat)"/>
    <property type="match status" value="1"/>
</dbReference>
<keyword evidence="5" id="KW-1185">Reference proteome</keyword>
<dbReference type="PROSITE" id="PS51186">
    <property type="entry name" value="GNAT"/>
    <property type="match status" value="1"/>
</dbReference>
<comment type="caution">
    <text evidence="4">The sequence shown here is derived from an EMBL/GenBank/DDBJ whole genome shotgun (WGS) entry which is preliminary data.</text>
</comment>
<dbReference type="EMBL" id="JAUSYY010000001">
    <property type="protein sequence ID" value="MDQ0893347.1"/>
    <property type="molecule type" value="Genomic_DNA"/>
</dbReference>
<evidence type="ECO:0000256" key="2">
    <source>
        <dbReference type="ARBA" id="ARBA00023315"/>
    </source>
</evidence>
<accession>A0ABU0R6J4</accession>
<dbReference type="InterPro" id="IPR000182">
    <property type="entry name" value="GNAT_dom"/>
</dbReference>
<gene>
    <name evidence="4" type="ORF">QFZ26_000902</name>
</gene>
<feature type="domain" description="N-acetyltransferase" evidence="3">
    <location>
        <begin position="8"/>
        <end position="157"/>
    </location>
</feature>
<reference evidence="4 5" key="1">
    <citation type="submission" date="2023-07" db="EMBL/GenBank/DDBJ databases">
        <title>Comparative genomics of wheat-associated soil bacteria to identify genetic determinants of phenazine resistance.</title>
        <authorList>
            <person name="Mouncey N."/>
        </authorList>
    </citation>
    <scope>NUCLEOTIDE SEQUENCE [LARGE SCALE GENOMIC DNA]</scope>
    <source>
        <strain evidence="4 5">V3I3</strain>
    </source>
</reference>
<name>A0ABU0R6J4_9MICO</name>
<evidence type="ECO:0000313" key="5">
    <source>
        <dbReference type="Proteomes" id="UP001239083"/>
    </source>
</evidence>
<keyword evidence="2" id="KW-0012">Acyltransferase</keyword>
<evidence type="ECO:0000313" key="4">
    <source>
        <dbReference type="EMBL" id="MDQ0893347.1"/>
    </source>
</evidence>
<protein>
    <submittedName>
        <fullName evidence="4">GNAT superfamily N-acetyltransferase</fullName>
    </submittedName>
</protein>
<keyword evidence="1" id="KW-0808">Transferase</keyword>
<dbReference type="InterPro" id="IPR016181">
    <property type="entry name" value="Acyl_CoA_acyltransferase"/>
</dbReference>
<organism evidence="4 5">
    <name type="scientific">Agromyces ramosus</name>
    <dbReference type="NCBI Taxonomy" id="33879"/>
    <lineage>
        <taxon>Bacteria</taxon>
        <taxon>Bacillati</taxon>
        <taxon>Actinomycetota</taxon>
        <taxon>Actinomycetes</taxon>
        <taxon>Micrococcales</taxon>
        <taxon>Microbacteriaceae</taxon>
        <taxon>Agromyces</taxon>
    </lineage>
</organism>
<sequence>MSDHSADLDARRAGTDDAETLARMLHDFNTEFDTPSPGPAVLVGRLQSLLAGPSTIAYLAGDPAAGFALVTLRSNVWYDGPVALLDELYVAPDRRGHGLGTAMIHLLIADAKEQGVSAIEINVDAGDVDAQRFYERHGFNGVNPDTGERAFYYSLEL</sequence>
<dbReference type="PANTHER" id="PTHR43877">
    <property type="entry name" value="AMINOALKYLPHOSPHONATE N-ACETYLTRANSFERASE-RELATED-RELATED"/>
    <property type="match status" value="1"/>
</dbReference>
<proteinExistence type="predicted"/>
<dbReference type="Proteomes" id="UP001239083">
    <property type="component" value="Unassembled WGS sequence"/>
</dbReference>
<evidence type="ECO:0000259" key="3">
    <source>
        <dbReference type="PROSITE" id="PS51186"/>
    </source>
</evidence>
<dbReference type="CDD" id="cd04301">
    <property type="entry name" value="NAT_SF"/>
    <property type="match status" value="1"/>
</dbReference>
<dbReference type="InterPro" id="IPR050832">
    <property type="entry name" value="Bact_Acetyltransf"/>
</dbReference>
<dbReference type="Pfam" id="PF00583">
    <property type="entry name" value="Acetyltransf_1"/>
    <property type="match status" value="1"/>
</dbReference>